<dbReference type="GO" id="GO:0031122">
    <property type="term" value="P:cytoplasmic microtubule organization"/>
    <property type="evidence" value="ECO:0007669"/>
    <property type="project" value="InterPro"/>
</dbReference>
<dbReference type="Proteomes" id="UP000515161">
    <property type="component" value="Unplaced"/>
</dbReference>
<feature type="region of interest" description="Disordered" evidence="1">
    <location>
        <begin position="129"/>
        <end position="150"/>
    </location>
</feature>
<keyword evidence="2" id="KW-1185">Reference proteome</keyword>
<feature type="compositionally biased region" description="Basic and acidic residues" evidence="1">
    <location>
        <begin position="210"/>
        <end position="219"/>
    </location>
</feature>
<feature type="compositionally biased region" description="Basic and acidic residues" evidence="1">
    <location>
        <begin position="42"/>
        <end position="62"/>
    </location>
</feature>
<dbReference type="RefSeq" id="XP_034095668.1">
    <property type="nucleotide sequence ID" value="XM_034239777.1"/>
</dbReference>
<dbReference type="GO" id="GO:1905515">
    <property type="term" value="P:non-motile cilium assembly"/>
    <property type="evidence" value="ECO:0007669"/>
    <property type="project" value="InterPro"/>
</dbReference>
<evidence type="ECO:0000256" key="1">
    <source>
        <dbReference type="SAM" id="MobiDB-lite"/>
    </source>
</evidence>
<feature type="compositionally biased region" description="Polar residues" evidence="1">
    <location>
        <begin position="586"/>
        <end position="605"/>
    </location>
</feature>
<feature type="compositionally biased region" description="Basic and acidic residues" evidence="1">
    <location>
        <begin position="178"/>
        <end position="188"/>
    </location>
</feature>
<dbReference type="GO" id="GO:0005813">
    <property type="term" value="C:centrosome"/>
    <property type="evidence" value="ECO:0007669"/>
    <property type="project" value="InterPro"/>
</dbReference>
<dbReference type="GeneID" id="117562012"/>
<feature type="compositionally biased region" description="Low complexity" evidence="1">
    <location>
        <begin position="129"/>
        <end position="140"/>
    </location>
</feature>
<feature type="region of interest" description="Disordered" evidence="1">
    <location>
        <begin position="641"/>
        <end position="693"/>
    </location>
</feature>
<dbReference type="GO" id="GO:0007052">
    <property type="term" value="P:mitotic spindle organization"/>
    <property type="evidence" value="ECO:0007669"/>
    <property type="project" value="InterPro"/>
</dbReference>
<dbReference type="PANTHER" id="PTHR31191">
    <property type="entry name" value="CENTROSOMAL PROTEIN CEP126"/>
    <property type="match status" value="1"/>
</dbReference>
<dbReference type="GO" id="GO:0030496">
    <property type="term" value="C:midbody"/>
    <property type="evidence" value="ECO:0007669"/>
    <property type="project" value="TreeGrafter"/>
</dbReference>
<feature type="compositionally biased region" description="Basic and acidic residues" evidence="1">
    <location>
        <begin position="231"/>
        <end position="241"/>
    </location>
</feature>
<dbReference type="KEGG" id="gacu:117562012"/>
<feature type="region of interest" description="Disordered" evidence="1">
    <location>
        <begin position="837"/>
        <end position="882"/>
    </location>
</feature>
<proteinExistence type="predicted"/>
<evidence type="ECO:0000313" key="3">
    <source>
        <dbReference type="RefSeq" id="XP_034095668.1"/>
    </source>
</evidence>
<feature type="region of interest" description="Disordered" evidence="1">
    <location>
        <begin position="982"/>
        <end position="1011"/>
    </location>
</feature>
<reference evidence="3" key="1">
    <citation type="submission" date="2025-08" db="UniProtKB">
        <authorList>
            <consortium name="RefSeq"/>
        </authorList>
    </citation>
    <scope>IDENTIFICATION</scope>
</reference>
<feature type="compositionally biased region" description="Low complexity" evidence="1">
    <location>
        <begin position="189"/>
        <end position="209"/>
    </location>
</feature>
<feature type="compositionally biased region" description="Polar residues" evidence="1">
    <location>
        <begin position="242"/>
        <end position="256"/>
    </location>
</feature>
<feature type="region of interest" description="Disordered" evidence="1">
    <location>
        <begin position="174"/>
        <end position="303"/>
    </location>
</feature>
<accession>A0A6P8W9L9</accession>
<feature type="region of interest" description="Disordered" evidence="1">
    <location>
        <begin position="580"/>
        <end position="618"/>
    </location>
</feature>
<feature type="region of interest" description="Disordered" evidence="1">
    <location>
        <begin position="40"/>
        <end position="62"/>
    </location>
</feature>
<evidence type="ECO:0000313" key="2">
    <source>
        <dbReference type="Proteomes" id="UP000515161"/>
    </source>
</evidence>
<dbReference type="AlphaFoldDB" id="A0A6P8W9L9"/>
<name>A0A6P8W9L9_GYMAC</name>
<feature type="compositionally biased region" description="Basic and acidic residues" evidence="1">
    <location>
        <begin position="292"/>
        <end position="303"/>
    </location>
</feature>
<dbReference type="InterPro" id="IPR028257">
    <property type="entry name" value="CEP126"/>
</dbReference>
<sequence length="1011" mass="112590">MQVVQGNFFYHSSRNSRLGGLEDERQLLVEEQKLCRSRSRKFSTETNRRRKALEDRRKQRDAQEQRLIENILKQRRQRVQDATERFQRAHLPPSQRRRQSFRRNIPNIEDALNEIQGVLSSYTRQSSFLSSNSNISSCSPSPKPPTVFKSSHRKALSAVEAYTKLLQEQSMTCFKDSPQTEKSPEKQQDLSPQDSQLSDSANSDSISSKDSLENEDPNHSTKYSYPSFFLESEKTHPDQNKQNDLLPNSDPTSFSKTMHLGDLHQYQQKQDDGSGGPDNKMHFSRTSWGFTSDERTSKTESARHNSNLLTLCEMISADPEHFKGDSSQNSPSDNIILTKRDAPGNTALDTSCPKQEALLDLRQKEVHDDRHFKHPSATEMIVPAKSGNSKDSLCGALPKPNMYLNDSTTDNALQEEILQQTGKERQNHSSQKQSSASINNLNKVLNQEPKTQKLMNAASMQHACLSNIQSDMKCLKCPEVEAHKWPVSVRTSGSVCGVRFIKGILKKQSKYMSGDPACALGSGHVMFTKQVALAIRDSVELTRSKTKDEEGNNGVKKKLRWFDEVHVDTQDKERHIMKQMKGKSNLRPSYNNSEDHQLSLSSVSGASKPGPGMTPAASTSYHFTKQAWADVGVQVSLAQERAEEVKAPRSSTRTGGSKVPRRERSSRAGAGPVSSRARKGTVIRPQSATEVSQIAKTQGKIMMPRPPPRMESVEEKSLCLAKTPYGMDQAGVNCKQAVEQAQDNSEGFLSPHTHSVIRAESTVAYTPMPPSYTYPVSKGNTKGPMNSAPQEAQGCSRRRGMVYNEKGLCLDCTPTDEEISQLWHGVRTALATKEEKNKLRKQALDSGRGVRKPCVEPSRAPPGSGNRRLPQPTKGTTEPLRPFSFTNNLGFAEEGLLSAAQLHLAHAGQLLAETDLVAAMETAQTQRPGTVQQHSQQQRPNNISLEEQKILLSLDRLNHQLYCVREQIGGNAGTRGLVLLDAPPTREGKLTTHHKNRSSSANNRSRNQKKL</sequence>
<dbReference type="Pfam" id="PF15352">
    <property type="entry name" value="K1377"/>
    <property type="match status" value="3"/>
</dbReference>
<feature type="compositionally biased region" description="Polar residues" evidence="1">
    <location>
        <begin position="684"/>
        <end position="693"/>
    </location>
</feature>
<protein>
    <submittedName>
        <fullName evidence="3">Centrosomal protein of 126 kDa isoform X1</fullName>
    </submittedName>
</protein>
<gene>
    <name evidence="3" type="primary">cep126</name>
</gene>
<dbReference type="PANTHER" id="PTHR31191:SF4">
    <property type="entry name" value="CENTROSOMAL PROTEIN OF 126 KDA"/>
    <property type="match status" value="1"/>
</dbReference>
<organism evidence="2 3">
    <name type="scientific">Gymnodraco acuticeps</name>
    <name type="common">Antarctic dragonfish</name>
    <dbReference type="NCBI Taxonomy" id="8218"/>
    <lineage>
        <taxon>Eukaryota</taxon>
        <taxon>Metazoa</taxon>
        <taxon>Chordata</taxon>
        <taxon>Craniata</taxon>
        <taxon>Vertebrata</taxon>
        <taxon>Euteleostomi</taxon>
        <taxon>Actinopterygii</taxon>
        <taxon>Neopterygii</taxon>
        <taxon>Teleostei</taxon>
        <taxon>Neoteleostei</taxon>
        <taxon>Acanthomorphata</taxon>
        <taxon>Eupercaria</taxon>
        <taxon>Perciformes</taxon>
        <taxon>Notothenioidei</taxon>
        <taxon>Bathydraconidae</taxon>
        <taxon>Gymnodraco</taxon>
    </lineage>
</organism>
<dbReference type="GO" id="GO:0097546">
    <property type="term" value="C:ciliary base"/>
    <property type="evidence" value="ECO:0007669"/>
    <property type="project" value="InterPro"/>
</dbReference>
<dbReference type="CTD" id="57562"/>